<name>A0A8K2A8A0_9CYAN</name>
<gene>
    <name evidence="1" type="ORF">GS597_10860</name>
</gene>
<comment type="caution">
    <text evidence="1">The sequence shown here is derived from an EMBL/GenBank/DDBJ whole genome shotgun (WGS) entry which is preliminary data.</text>
</comment>
<dbReference type="EMBL" id="WVIC01000019">
    <property type="protein sequence ID" value="NCJ06999.1"/>
    <property type="molecule type" value="Genomic_DNA"/>
</dbReference>
<evidence type="ECO:0000313" key="2">
    <source>
        <dbReference type="Proteomes" id="UP000607397"/>
    </source>
</evidence>
<proteinExistence type="predicted"/>
<reference evidence="1" key="1">
    <citation type="submission" date="2019-12" db="EMBL/GenBank/DDBJ databases">
        <title>High-Quality draft genome sequences of three cyanobacteria isolated from the limestone walls of the Old Cathedral of Coimbra.</title>
        <authorList>
            <person name="Tiago I."/>
            <person name="Soares F."/>
            <person name="Portugal A."/>
        </authorList>
    </citation>
    <scope>NUCLEOTIDE SEQUENCE [LARGE SCALE GENOMIC DNA]</scope>
    <source>
        <strain evidence="1">C</strain>
    </source>
</reference>
<keyword evidence="2" id="KW-1185">Reference proteome</keyword>
<evidence type="ECO:0000313" key="1">
    <source>
        <dbReference type="EMBL" id="NCJ06999.1"/>
    </source>
</evidence>
<dbReference type="InterPro" id="IPR014945">
    <property type="entry name" value="DUF1816"/>
</dbReference>
<sequence>MRNQSATGGLSNRAAEFVNQLGLAWWVQVTTQQPKCTYYFGPFLSAQAAQQALPGYVEDLEVEQAQGIKAEIKRCKPTQLTLEEF</sequence>
<protein>
    <submittedName>
        <fullName evidence="1">DUF1816 domain-containing protein</fullName>
    </submittedName>
</protein>
<dbReference type="Proteomes" id="UP000607397">
    <property type="component" value="Unassembled WGS sequence"/>
</dbReference>
<dbReference type="Pfam" id="PF08846">
    <property type="entry name" value="DUF1816"/>
    <property type="match status" value="1"/>
</dbReference>
<accession>A0A8K2A8A0</accession>
<dbReference type="AlphaFoldDB" id="A0A8K2A8A0"/>
<organism evidence="1 2">
    <name type="scientific">Petrachloros mirabilis ULC683</name>
    <dbReference type="NCBI Taxonomy" id="2781853"/>
    <lineage>
        <taxon>Bacteria</taxon>
        <taxon>Bacillati</taxon>
        <taxon>Cyanobacteriota</taxon>
        <taxon>Cyanophyceae</taxon>
        <taxon>Synechococcales</taxon>
        <taxon>Petrachlorosaceae</taxon>
        <taxon>Petrachloros</taxon>
        <taxon>Petrachloros mirabilis</taxon>
    </lineage>
</organism>